<dbReference type="PANTHER" id="PTHR30606:SF10">
    <property type="entry name" value="PHOSPHATIDYLINOSITOL MANNOSIDE ACYLTRANSFERASE"/>
    <property type="match status" value="1"/>
</dbReference>
<gene>
    <name evidence="7" type="ORF">METZ01_LOCUS69571</name>
</gene>
<protein>
    <recommendedName>
        <fullName evidence="8">Lipid A biosynthesis acyltransferase</fullName>
    </recommendedName>
</protein>
<sequence>MLPERIALALSAMLGWFAREALRIRRVDVDRHLTMAFPMSEQSWRVRVARGSYCHIVREAAMTLRLSNMGSEEVMKRTTMEGFEDLRRIVEQGQGVVLISGHLGNWEIGGAALAARGIPMDVITHLQRNPFFEEYLAETRERLGLNVIVKNEAFRLVPTSLASGRAVTFVADQNLQRRGVFVDFFGHLAATAKGPALFALRGSTPVFFGFALRLPGWPSR</sequence>
<accession>A0A381TPH8</accession>
<dbReference type="GO" id="GO:0005886">
    <property type="term" value="C:plasma membrane"/>
    <property type="evidence" value="ECO:0007669"/>
    <property type="project" value="UniProtKB-SubCell"/>
</dbReference>
<dbReference type="Pfam" id="PF03279">
    <property type="entry name" value="Lip_A_acyltrans"/>
    <property type="match status" value="1"/>
</dbReference>
<name>A0A381TPH8_9ZZZZ</name>
<dbReference type="CDD" id="cd07984">
    <property type="entry name" value="LPLAT_LABLAT-like"/>
    <property type="match status" value="1"/>
</dbReference>
<dbReference type="PANTHER" id="PTHR30606">
    <property type="entry name" value="LIPID A BIOSYNTHESIS LAUROYL ACYLTRANSFERASE"/>
    <property type="match status" value="1"/>
</dbReference>
<dbReference type="AlphaFoldDB" id="A0A381TPH8"/>
<keyword evidence="2" id="KW-1003">Cell membrane</keyword>
<dbReference type="EMBL" id="UINC01004769">
    <property type="protein sequence ID" value="SVA16717.1"/>
    <property type="molecule type" value="Genomic_DNA"/>
</dbReference>
<keyword evidence="3" id="KW-0997">Cell inner membrane</keyword>
<reference evidence="7" key="1">
    <citation type="submission" date="2018-05" db="EMBL/GenBank/DDBJ databases">
        <authorList>
            <person name="Lanie J.A."/>
            <person name="Ng W.-L."/>
            <person name="Kazmierczak K.M."/>
            <person name="Andrzejewski T.M."/>
            <person name="Davidsen T.M."/>
            <person name="Wayne K.J."/>
            <person name="Tettelin H."/>
            <person name="Glass J.I."/>
            <person name="Rusch D."/>
            <person name="Podicherti R."/>
            <person name="Tsui H.-C.T."/>
            <person name="Winkler M.E."/>
        </authorList>
    </citation>
    <scope>NUCLEOTIDE SEQUENCE</scope>
</reference>
<feature type="non-terminal residue" evidence="7">
    <location>
        <position position="220"/>
    </location>
</feature>
<evidence type="ECO:0000313" key="7">
    <source>
        <dbReference type="EMBL" id="SVA16717.1"/>
    </source>
</evidence>
<keyword evidence="4" id="KW-0808">Transferase</keyword>
<keyword evidence="5" id="KW-0472">Membrane</keyword>
<evidence type="ECO:0000256" key="5">
    <source>
        <dbReference type="ARBA" id="ARBA00023136"/>
    </source>
</evidence>
<evidence type="ECO:0000256" key="3">
    <source>
        <dbReference type="ARBA" id="ARBA00022519"/>
    </source>
</evidence>
<dbReference type="InterPro" id="IPR004960">
    <property type="entry name" value="LipA_acyltrans"/>
</dbReference>
<evidence type="ECO:0008006" key="8">
    <source>
        <dbReference type="Google" id="ProtNLM"/>
    </source>
</evidence>
<organism evidence="7">
    <name type="scientific">marine metagenome</name>
    <dbReference type="NCBI Taxonomy" id="408172"/>
    <lineage>
        <taxon>unclassified sequences</taxon>
        <taxon>metagenomes</taxon>
        <taxon>ecological metagenomes</taxon>
    </lineage>
</organism>
<evidence type="ECO:0000256" key="6">
    <source>
        <dbReference type="ARBA" id="ARBA00023315"/>
    </source>
</evidence>
<proteinExistence type="predicted"/>
<keyword evidence="6" id="KW-0012">Acyltransferase</keyword>
<dbReference type="GO" id="GO:1901137">
    <property type="term" value="P:carbohydrate derivative biosynthetic process"/>
    <property type="evidence" value="ECO:0007669"/>
    <property type="project" value="UniProtKB-ARBA"/>
</dbReference>
<dbReference type="GO" id="GO:0016746">
    <property type="term" value="F:acyltransferase activity"/>
    <property type="evidence" value="ECO:0007669"/>
    <property type="project" value="UniProtKB-KW"/>
</dbReference>
<evidence type="ECO:0000256" key="1">
    <source>
        <dbReference type="ARBA" id="ARBA00004533"/>
    </source>
</evidence>
<evidence type="ECO:0000256" key="4">
    <source>
        <dbReference type="ARBA" id="ARBA00022679"/>
    </source>
</evidence>
<dbReference type="GO" id="GO:0008610">
    <property type="term" value="P:lipid biosynthetic process"/>
    <property type="evidence" value="ECO:0007669"/>
    <property type="project" value="UniProtKB-ARBA"/>
</dbReference>
<evidence type="ECO:0000256" key="2">
    <source>
        <dbReference type="ARBA" id="ARBA00022475"/>
    </source>
</evidence>
<comment type="subcellular location">
    <subcellularLocation>
        <location evidence="1">Cell inner membrane</location>
    </subcellularLocation>
</comment>